<dbReference type="EMBL" id="JABAHZ010000005">
    <property type="protein sequence ID" value="NLR81011.1"/>
    <property type="molecule type" value="Genomic_DNA"/>
</dbReference>
<dbReference type="Proteomes" id="UP000552864">
    <property type="component" value="Unassembled WGS sequence"/>
</dbReference>
<dbReference type="InterPro" id="IPR028974">
    <property type="entry name" value="TSP_type-3_rpt"/>
</dbReference>
<gene>
    <name evidence="2" type="ORF">HGH91_20445</name>
</gene>
<accession>A0A847SGR7</accession>
<evidence type="ECO:0000313" key="3">
    <source>
        <dbReference type="Proteomes" id="UP000552864"/>
    </source>
</evidence>
<proteinExistence type="predicted"/>
<evidence type="ECO:0008006" key="4">
    <source>
        <dbReference type="Google" id="ProtNLM"/>
    </source>
</evidence>
<dbReference type="SUPFAM" id="SSF103647">
    <property type="entry name" value="TSP type-3 repeat"/>
    <property type="match status" value="1"/>
</dbReference>
<evidence type="ECO:0000256" key="1">
    <source>
        <dbReference type="SAM" id="SignalP"/>
    </source>
</evidence>
<dbReference type="RefSeq" id="WP_168740671.1">
    <property type="nucleotide sequence ID" value="NZ_JABAHZ010000005.1"/>
</dbReference>
<protein>
    <recommendedName>
        <fullName evidence="4">Thrombospondin type 3 repeat-containing protein</fullName>
    </recommendedName>
</protein>
<keyword evidence="3" id="KW-1185">Reference proteome</keyword>
<feature type="signal peptide" evidence="1">
    <location>
        <begin position="1"/>
        <end position="21"/>
    </location>
</feature>
<dbReference type="AlphaFoldDB" id="A0A847SGR7"/>
<organism evidence="2 3">
    <name type="scientific">Chitinophaga eiseniae</name>
    <dbReference type="NCBI Taxonomy" id="634771"/>
    <lineage>
        <taxon>Bacteria</taxon>
        <taxon>Pseudomonadati</taxon>
        <taxon>Bacteroidota</taxon>
        <taxon>Chitinophagia</taxon>
        <taxon>Chitinophagales</taxon>
        <taxon>Chitinophagaceae</taxon>
        <taxon>Chitinophaga</taxon>
    </lineage>
</organism>
<reference evidence="2 3" key="1">
    <citation type="submission" date="2020-04" db="EMBL/GenBank/DDBJ databases">
        <authorList>
            <person name="Yin C."/>
        </authorList>
    </citation>
    <scope>NUCLEOTIDE SEQUENCE [LARGE SCALE GENOMIC DNA]</scope>
    <source>
        <strain evidence="2 3">Ak56</strain>
    </source>
</reference>
<dbReference type="GO" id="GO:0005509">
    <property type="term" value="F:calcium ion binding"/>
    <property type="evidence" value="ECO:0007669"/>
    <property type="project" value="InterPro"/>
</dbReference>
<keyword evidence="1" id="KW-0732">Signal</keyword>
<comment type="caution">
    <text evidence="2">The sequence shown here is derived from an EMBL/GenBank/DDBJ whole genome shotgun (WGS) entry which is preliminary data.</text>
</comment>
<feature type="chain" id="PRO_5032847738" description="Thrombospondin type 3 repeat-containing protein" evidence="1">
    <location>
        <begin position="22"/>
        <end position="436"/>
    </location>
</feature>
<sequence>MKKHLFLSLIAVTLIAIFYLASCQKDDKVQLQKLNNTKSATGNFTTKVYPADYDTVHIREADSLFNVAVGKGLRTALQSRYPFIIPHYKFATLYFLYDYQVALYIPIGFDPSTGRLLMMIAIKERGFKRMTFEEFEPSTTWRQTNSNYNALTGIVRYFNASGTPIRAFNMQNGGPTSEIPVGGGTGLAPIKHTSTAGELEKNQVIAFNGPGGPEDDDDGDGIMNKDDKCPNTPQNVWVDPKGCTLVMDIDEVTITFDPPPSGTFIGGFVGVNSIYGGDPNGGGSEVSNFPSFTPDYGPNRGSLGILCGDYPSTPTGNGRTAQIQNLGANYVLLGSNLPPIQVRFGIACIEVANSNAVRTSQILVDAFNWAANEVLMELNGGTIAPTATALKIALKEAYIGYLNIYAFGSSFSEGQCLGNIPPTIAKYHNQVTGNCE</sequence>
<name>A0A847SGR7_9BACT</name>
<evidence type="ECO:0000313" key="2">
    <source>
        <dbReference type="EMBL" id="NLR81011.1"/>
    </source>
</evidence>